<gene>
    <name evidence="2" type="ORF">SVUK_LOCUS9033</name>
</gene>
<evidence type="ECO:0000256" key="1">
    <source>
        <dbReference type="SAM" id="MobiDB-lite"/>
    </source>
</evidence>
<feature type="region of interest" description="Disordered" evidence="1">
    <location>
        <begin position="53"/>
        <end position="144"/>
    </location>
</feature>
<keyword evidence="3" id="KW-1185">Reference proteome</keyword>
<feature type="non-terminal residue" evidence="2">
    <location>
        <position position="144"/>
    </location>
</feature>
<dbReference type="EMBL" id="UYYB01033775">
    <property type="protein sequence ID" value="VDM74035.1"/>
    <property type="molecule type" value="Genomic_DNA"/>
</dbReference>
<protein>
    <submittedName>
        <fullName evidence="2">Uncharacterized protein</fullName>
    </submittedName>
</protein>
<evidence type="ECO:0000313" key="3">
    <source>
        <dbReference type="Proteomes" id="UP000270094"/>
    </source>
</evidence>
<evidence type="ECO:0000313" key="2">
    <source>
        <dbReference type="EMBL" id="VDM74035.1"/>
    </source>
</evidence>
<name>A0A3P7KUC4_STRVU</name>
<feature type="compositionally biased region" description="Polar residues" evidence="1">
    <location>
        <begin position="77"/>
        <end position="87"/>
    </location>
</feature>
<accession>A0A3P7KUC4</accession>
<reference evidence="2 3" key="1">
    <citation type="submission" date="2018-11" db="EMBL/GenBank/DDBJ databases">
        <authorList>
            <consortium name="Pathogen Informatics"/>
        </authorList>
    </citation>
    <scope>NUCLEOTIDE SEQUENCE [LARGE SCALE GENOMIC DNA]</scope>
</reference>
<sequence length="144" mass="15084">MVILMMSFISTMKGERTITAKTPLGTSILDGDDVALCRFFDSQGTLHFDAAQEAVDGSSGSVHPQPNMHPAAGDSPYESSPLQSCDVPQNGADPEHFTPLPSVALPSSAGKSCLRSKPPQVFVEQPPLIGRSVPPPAPGASRNT</sequence>
<organism evidence="2 3">
    <name type="scientific">Strongylus vulgaris</name>
    <name type="common">Blood worm</name>
    <dbReference type="NCBI Taxonomy" id="40348"/>
    <lineage>
        <taxon>Eukaryota</taxon>
        <taxon>Metazoa</taxon>
        <taxon>Ecdysozoa</taxon>
        <taxon>Nematoda</taxon>
        <taxon>Chromadorea</taxon>
        <taxon>Rhabditida</taxon>
        <taxon>Rhabditina</taxon>
        <taxon>Rhabditomorpha</taxon>
        <taxon>Strongyloidea</taxon>
        <taxon>Strongylidae</taxon>
        <taxon>Strongylus</taxon>
    </lineage>
</organism>
<dbReference type="AlphaFoldDB" id="A0A3P7KUC4"/>
<dbReference type="Proteomes" id="UP000270094">
    <property type="component" value="Unassembled WGS sequence"/>
</dbReference>
<proteinExistence type="predicted"/>